<keyword evidence="3" id="KW-0418">Kinase</keyword>
<dbReference type="InterPro" id="IPR000719">
    <property type="entry name" value="Prot_kinase_dom"/>
</dbReference>
<evidence type="ECO:0000256" key="3">
    <source>
        <dbReference type="ARBA" id="ARBA00022777"/>
    </source>
</evidence>
<dbReference type="AlphaFoldDB" id="A0AAN7LZ72"/>
<evidence type="ECO:0000313" key="8">
    <source>
        <dbReference type="EMBL" id="KAK4799018.1"/>
    </source>
</evidence>
<dbReference type="Proteomes" id="UP001346149">
    <property type="component" value="Unassembled WGS sequence"/>
</dbReference>
<organism evidence="8 9">
    <name type="scientific">Trapa natans</name>
    <name type="common">Water chestnut</name>
    <dbReference type="NCBI Taxonomy" id="22666"/>
    <lineage>
        <taxon>Eukaryota</taxon>
        <taxon>Viridiplantae</taxon>
        <taxon>Streptophyta</taxon>
        <taxon>Embryophyta</taxon>
        <taxon>Tracheophyta</taxon>
        <taxon>Spermatophyta</taxon>
        <taxon>Magnoliopsida</taxon>
        <taxon>eudicotyledons</taxon>
        <taxon>Gunneridae</taxon>
        <taxon>Pentapetalae</taxon>
        <taxon>rosids</taxon>
        <taxon>malvids</taxon>
        <taxon>Myrtales</taxon>
        <taxon>Lythraceae</taxon>
        <taxon>Trapa</taxon>
    </lineage>
</organism>
<feature type="binding site" evidence="5">
    <location>
        <position position="32"/>
    </location>
    <ligand>
        <name>ATP</name>
        <dbReference type="ChEBI" id="CHEBI:30616"/>
    </ligand>
</feature>
<keyword evidence="2 5" id="KW-0547">Nucleotide-binding</keyword>
<dbReference type="PROSITE" id="PS00108">
    <property type="entry name" value="PROTEIN_KINASE_ST"/>
    <property type="match status" value="1"/>
</dbReference>
<evidence type="ECO:0000313" key="9">
    <source>
        <dbReference type="Proteomes" id="UP001346149"/>
    </source>
</evidence>
<dbReference type="PROSITE" id="PS00107">
    <property type="entry name" value="PROTEIN_KINASE_ATP"/>
    <property type="match status" value="1"/>
</dbReference>
<evidence type="ECO:0000256" key="5">
    <source>
        <dbReference type="PROSITE-ProRule" id="PRU10141"/>
    </source>
</evidence>
<evidence type="ECO:0000259" key="7">
    <source>
        <dbReference type="PROSITE" id="PS50011"/>
    </source>
</evidence>
<dbReference type="InterPro" id="IPR017441">
    <property type="entry name" value="Protein_kinase_ATP_BS"/>
</dbReference>
<sequence>MEWTRGPCIGCGSSAAVFIARFHSSGEILAVKSADLHRCVTLQHEQRILSSLSCPYIVSYKGCDITMESCEHLYNLFLEYLPWGTLADEVRKCGGKLDEAAIVRYGRQIMLGLDHLHSRGLVHCDIKGQNILMGEDGAKIADFGLAKWADQAARSCCGTPAFMAPEVARGEGQSWAADIWAFGCTVIEMATGRLPWSDADDSACGGPVSALYRIGFSEWLPEIPGNLSAQAKDFLEKCLRRNPEDRWTASQLLNHPFLTEPTGLSVPIECSVSDSNSPTSILDVGLWGSTVTESEFTGIYSSRCTVSGSTQEPPLSSRIGHLAVAVEGTWGRAPNWRWDDENWVAVRGNSGGGDNEHGAAGSVGKINKLAKLGGLKALSSRRDVE</sequence>
<comment type="caution">
    <text evidence="8">The sequence shown here is derived from an EMBL/GenBank/DDBJ whole genome shotgun (WGS) entry which is preliminary data.</text>
</comment>
<dbReference type="SMART" id="SM00220">
    <property type="entry name" value="S_TKc"/>
    <property type="match status" value="1"/>
</dbReference>
<evidence type="ECO:0000256" key="2">
    <source>
        <dbReference type="ARBA" id="ARBA00022741"/>
    </source>
</evidence>
<keyword evidence="6" id="KW-0723">Serine/threonine-protein kinase</keyword>
<name>A0AAN7LZ72_TRANT</name>
<dbReference type="InterPro" id="IPR008271">
    <property type="entry name" value="Ser/Thr_kinase_AS"/>
</dbReference>
<dbReference type="PROSITE" id="PS50011">
    <property type="entry name" value="PROTEIN_KINASE_DOM"/>
    <property type="match status" value="1"/>
</dbReference>
<feature type="domain" description="Protein kinase" evidence="7">
    <location>
        <begin position="3"/>
        <end position="258"/>
    </location>
</feature>
<evidence type="ECO:0000256" key="4">
    <source>
        <dbReference type="ARBA" id="ARBA00022840"/>
    </source>
</evidence>
<dbReference type="GO" id="GO:0007165">
    <property type="term" value="P:signal transduction"/>
    <property type="evidence" value="ECO:0007669"/>
    <property type="project" value="TreeGrafter"/>
</dbReference>
<gene>
    <name evidence="8" type="ORF">SAY86_024383</name>
</gene>
<reference evidence="8 9" key="1">
    <citation type="journal article" date="2023" name="Hortic Res">
        <title>Pangenome of water caltrop reveals structural variations and asymmetric subgenome divergence after allopolyploidization.</title>
        <authorList>
            <person name="Zhang X."/>
            <person name="Chen Y."/>
            <person name="Wang L."/>
            <person name="Yuan Y."/>
            <person name="Fang M."/>
            <person name="Shi L."/>
            <person name="Lu R."/>
            <person name="Comes H.P."/>
            <person name="Ma Y."/>
            <person name="Chen Y."/>
            <person name="Huang G."/>
            <person name="Zhou Y."/>
            <person name="Zheng Z."/>
            <person name="Qiu Y."/>
        </authorList>
    </citation>
    <scope>NUCLEOTIDE SEQUENCE [LARGE SCALE GENOMIC DNA]</scope>
    <source>
        <strain evidence="8">F231</strain>
    </source>
</reference>
<dbReference type="GO" id="GO:0004674">
    <property type="term" value="F:protein serine/threonine kinase activity"/>
    <property type="evidence" value="ECO:0007669"/>
    <property type="project" value="UniProtKB-KW"/>
</dbReference>
<dbReference type="Gene3D" id="3.30.200.20">
    <property type="entry name" value="Phosphorylase Kinase, domain 1"/>
    <property type="match status" value="1"/>
</dbReference>
<dbReference type="PANTHER" id="PTHR48011:SF4">
    <property type="entry name" value="MITOGEN-ACTIVATED PROTEIN KINASE KINASE KINASE 19"/>
    <property type="match status" value="1"/>
</dbReference>
<evidence type="ECO:0000256" key="6">
    <source>
        <dbReference type="RuleBase" id="RU000304"/>
    </source>
</evidence>
<proteinExistence type="inferred from homology"/>
<dbReference type="Pfam" id="PF00069">
    <property type="entry name" value="Pkinase"/>
    <property type="match status" value="1"/>
</dbReference>
<accession>A0AAN7LZ72</accession>
<protein>
    <recommendedName>
        <fullName evidence="7">Protein kinase domain-containing protein</fullName>
    </recommendedName>
</protein>
<keyword evidence="1" id="KW-0808">Transferase</keyword>
<dbReference type="GO" id="GO:0005524">
    <property type="term" value="F:ATP binding"/>
    <property type="evidence" value="ECO:0007669"/>
    <property type="project" value="UniProtKB-UniRule"/>
</dbReference>
<keyword evidence="4 5" id="KW-0067">ATP-binding</keyword>
<dbReference type="PANTHER" id="PTHR48011">
    <property type="entry name" value="CCR4-NOT TRANSCRIPTIONAL COMPLEX SUBUNIT CAF120-RELATED"/>
    <property type="match status" value="1"/>
</dbReference>
<dbReference type="SUPFAM" id="SSF56112">
    <property type="entry name" value="Protein kinase-like (PK-like)"/>
    <property type="match status" value="1"/>
</dbReference>
<dbReference type="CDD" id="cd06606">
    <property type="entry name" value="STKc_MAPKKK"/>
    <property type="match status" value="1"/>
</dbReference>
<dbReference type="EMBL" id="JAXQNO010000004">
    <property type="protein sequence ID" value="KAK4799018.1"/>
    <property type="molecule type" value="Genomic_DNA"/>
</dbReference>
<evidence type="ECO:0000256" key="1">
    <source>
        <dbReference type="ARBA" id="ARBA00022679"/>
    </source>
</evidence>
<dbReference type="InterPro" id="IPR011009">
    <property type="entry name" value="Kinase-like_dom_sf"/>
</dbReference>
<comment type="similarity">
    <text evidence="6">Belongs to the protein kinase superfamily.</text>
</comment>
<dbReference type="InterPro" id="IPR052751">
    <property type="entry name" value="Plant_MAPKKK"/>
</dbReference>
<dbReference type="Gene3D" id="1.10.510.10">
    <property type="entry name" value="Transferase(Phosphotransferase) domain 1"/>
    <property type="match status" value="1"/>
</dbReference>
<keyword evidence="9" id="KW-1185">Reference proteome</keyword>